<dbReference type="RefSeq" id="WP_147081238.1">
    <property type="nucleotide sequence ID" value="NZ_VOQR01000001.1"/>
</dbReference>
<organism evidence="2 3">
    <name type="scientific">Sphingomonas ginsenosidivorax</name>
    <dbReference type="NCBI Taxonomy" id="862135"/>
    <lineage>
        <taxon>Bacteria</taxon>
        <taxon>Pseudomonadati</taxon>
        <taxon>Pseudomonadota</taxon>
        <taxon>Alphaproteobacteria</taxon>
        <taxon>Sphingomonadales</taxon>
        <taxon>Sphingomonadaceae</taxon>
        <taxon>Sphingomonas</taxon>
    </lineage>
</organism>
<dbReference type="OrthoDB" id="7583562at2"/>
<gene>
    <name evidence="2" type="ORF">FSB78_06900</name>
</gene>
<dbReference type="InterPro" id="IPR011990">
    <property type="entry name" value="TPR-like_helical_dom_sf"/>
</dbReference>
<reference evidence="2 3" key="1">
    <citation type="journal article" date="2013" name="Antonie Van Leeuwenhoek">
        <title>Sphingomonas ginsenosidivorax sp. nov., with the ability to transform ginsenosides.</title>
        <authorList>
            <person name="Jin X.F."/>
            <person name="Kim J.K."/>
            <person name="Liu Q.M."/>
            <person name="Kang M.S."/>
            <person name="He D."/>
            <person name="Jin F.X."/>
            <person name="Kim S.C."/>
            <person name="Im W.T."/>
        </authorList>
    </citation>
    <scope>NUCLEOTIDE SEQUENCE [LARGE SCALE GENOMIC DNA]</scope>
    <source>
        <strain evidence="2 3">KHI67</strain>
    </source>
</reference>
<keyword evidence="1" id="KW-0732">Signal</keyword>
<feature type="chain" id="PRO_5022664805" evidence="1">
    <location>
        <begin position="21"/>
        <end position="114"/>
    </location>
</feature>
<dbReference type="SUPFAM" id="SSF48452">
    <property type="entry name" value="TPR-like"/>
    <property type="match status" value="1"/>
</dbReference>
<evidence type="ECO:0000313" key="3">
    <source>
        <dbReference type="Proteomes" id="UP000321250"/>
    </source>
</evidence>
<dbReference type="AlphaFoldDB" id="A0A5C6UD72"/>
<dbReference type="EMBL" id="VOQR01000001">
    <property type="protein sequence ID" value="TXC70693.1"/>
    <property type="molecule type" value="Genomic_DNA"/>
</dbReference>
<name>A0A5C6UD72_9SPHN</name>
<comment type="caution">
    <text evidence="2">The sequence shown here is derived from an EMBL/GenBank/DDBJ whole genome shotgun (WGS) entry which is preliminary data.</text>
</comment>
<proteinExistence type="predicted"/>
<dbReference type="Gene3D" id="1.25.40.10">
    <property type="entry name" value="Tetratricopeptide repeat domain"/>
    <property type="match status" value="1"/>
</dbReference>
<accession>A0A5C6UD72</accession>
<feature type="signal peptide" evidence="1">
    <location>
        <begin position="1"/>
        <end position="20"/>
    </location>
</feature>
<keyword evidence="3" id="KW-1185">Reference proteome</keyword>
<evidence type="ECO:0000256" key="1">
    <source>
        <dbReference type="SAM" id="SignalP"/>
    </source>
</evidence>
<dbReference type="Proteomes" id="UP000321250">
    <property type="component" value="Unassembled WGS sequence"/>
</dbReference>
<evidence type="ECO:0000313" key="2">
    <source>
        <dbReference type="EMBL" id="TXC70693.1"/>
    </source>
</evidence>
<sequence>MRGFSLIVLTLAGAATPALAAERTGYTQIAAGNMPAAEQRIVAERRIFPDRPELMLNLAAVYRQTGRDAQAKALYAAVLDKPAVALDTPSGAVVSSHALAERALARFAPQIATR</sequence>
<protein>
    <submittedName>
        <fullName evidence="2">Tetratricopeptide repeat protein</fullName>
    </submittedName>
</protein>